<comment type="caution">
    <text evidence="1">The sequence shown here is derived from an EMBL/GenBank/DDBJ whole genome shotgun (WGS) entry which is preliminary data.</text>
</comment>
<organism evidence="1 2">
    <name type="scientific">Coemansia helicoidea</name>
    <dbReference type="NCBI Taxonomy" id="1286919"/>
    <lineage>
        <taxon>Eukaryota</taxon>
        <taxon>Fungi</taxon>
        <taxon>Fungi incertae sedis</taxon>
        <taxon>Zoopagomycota</taxon>
        <taxon>Kickxellomycotina</taxon>
        <taxon>Kickxellomycetes</taxon>
        <taxon>Kickxellales</taxon>
        <taxon>Kickxellaceae</taxon>
        <taxon>Coemansia</taxon>
    </lineage>
</organism>
<sequence length="227" mass="23545">TQADMLRDALGDALGQRARIQVSTVDAYQGSERDVIVISCVRTDKIGFSANPNRINVALSRARHHCLILGSRRLLETSAMWRAIIECCRADATGAGVMPAQALANRIATASAAAAGASDGPTGSPADAWQHDIECVAAADYGTPDTPGDVGEDLPAVAADDATENTSDAAGDGGNETPSWDLAEPYCDDSVIGGLLSQWSMACGGDSGAESQPDDVLDHLDVDLDEM</sequence>
<keyword evidence="2" id="KW-1185">Reference proteome</keyword>
<proteinExistence type="predicted"/>
<gene>
    <name evidence="1" type="primary">ZGRF1</name>
    <name evidence="1" type="ORF">H4R21_006249</name>
</gene>
<dbReference type="Proteomes" id="UP001140087">
    <property type="component" value="Unassembled WGS sequence"/>
</dbReference>
<dbReference type="EMBL" id="JANBUN010003227">
    <property type="protein sequence ID" value="KAJ2791876.1"/>
    <property type="molecule type" value="Genomic_DNA"/>
</dbReference>
<evidence type="ECO:0000313" key="1">
    <source>
        <dbReference type="EMBL" id="KAJ2791876.1"/>
    </source>
</evidence>
<feature type="non-terminal residue" evidence="1">
    <location>
        <position position="1"/>
    </location>
</feature>
<protein>
    <submittedName>
        <fullName evidence="1">Protein zgrf1</fullName>
    </submittedName>
</protein>
<accession>A0ACC1KMY2</accession>
<reference evidence="1" key="1">
    <citation type="submission" date="2022-07" db="EMBL/GenBank/DDBJ databases">
        <title>Phylogenomic reconstructions and comparative analyses of Kickxellomycotina fungi.</title>
        <authorList>
            <person name="Reynolds N.K."/>
            <person name="Stajich J.E."/>
            <person name="Barry K."/>
            <person name="Grigoriev I.V."/>
            <person name="Crous P."/>
            <person name="Smith M.E."/>
        </authorList>
    </citation>
    <scope>NUCLEOTIDE SEQUENCE</scope>
    <source>
        <strain evidence="1">BCRC 34780</strain>
    </source>
</reference>
<name>A0ACC1KMY2_9FUNG</name>
<evidence type="ECO:0000313" key="2">
    <source>
        <dbReference type="Proteomes" id="UP001140087"/>
    </source>
</evidence>